<proteinExistence type="predicted"/>
<dbReference type="AlphaFoldDB" id="A0A345PGG0"/>
<dbReference type="PANTHER" id="PTHR39185">
    <property type="entry name" value="SWARMING MOTILITY PROTEIN SWRD"/>
    <property type="match status" value="1"/>
</dbReference>
<reference evidence="2" key="1">
    <citation type="submission" date="2017-11" db="EMBL/GenBank/DDBJ databases">
        <authorList>
            <person name="Zhu W."/>
        </authorList>
    </citation>
    <scope>NUCLEOTIDE SEQUENCE [LARGE SCALE GENOMIC DNA]</scope>
    <source>
        <strain evidence="2">160</strain>
    </source>
</reference>
<keyword evidence="1" id="KW-0966">Cell projection</keyword>
<gene>
    <name evidence="1" type="ORF">CUC15_09205</name>
</gene>
<dbReference type="PANTHER" id="PTHR39185:SF1">
    <property type="entry name" value="SWARMING MOTILITY PROTEIN SWRD"/>
    <property type="match status" value="1"/>
</dbReference>
<evidence type="ECO:0000313" key="1">
    <source>
        <dbReference type="EMBL" id="AXI09090.1"/>
    </source>
</evidence>
<keyword evidence="1" id="KW-0282">Flagellum</keyword>
<dbReference type="OrthoDB" id="9799862at2"/>
<name>A0A345PGG0_9BACI</name>
<dbReference type="RefSeq" id="WP_114916383.1">
    <property type="nucleotide sequence ID" value="NZ_CP024848.1"/>
</dbReference>
<accession>A0A345PGG0</accession>
<protein>
    <submittedName>
        <fullName evidence="1">Flagellar protein FlbD</fullName>
    </submittedName>
</protein>
<keyword evidence="2" id="KW-1185">Reference proteome</keyword>
<sequence>MIQLFRLNGEAFILNAILIEQIQALPDTTITLLNGKKLVVKNTEKEVIQLVTAYYQTIGLQSIHIEAGEEK</sequence>
<dbReference type="Proteomes" id="UP000253908">
    <property type="component" value="Chromosome"/>
</dbReference>
<dbReference type="KEGG" id="ocn:CUC15_09205"/>
<evidence type="ECO:0000313" key="2">
    <source>
        <dbReference type="Proteomes" id="UP000253908"/>
    </source>
</evidence>
<dbReference type="EMBL" id="CP024848">
    <property type="protein sequence ID" value="AXI09090.1"/>
    <property type="molecule type" value="Genomic_DNA"/>
</dbReference>
<dbReference type="InterPro" id="IPR009384">
    <property type="entry name" value="SwrD-like"/>
</dbReference>
<keyword evidence="1" id="KW-0969">Cilium</keyword>
<organism evidence="1 2">
    <name type="scientific">Oceanobacillus zhaokaii</name>
    <dbReference type="NCBI Taxonomy" id="2052660"/>
    <lineage>
        <taxon>Bacteria</taxon>
        <taxon>Bacillati</taxon>
        <taxon>Bacillota</taxon>
        <taxon>Bacilli</taxon>
        <taxon>Bacillales</taxon>
        <taxon>Bacillaceae</taxon>
        <taxon>Oceanobacillus</taxon>
    </lineage>
</organism>
<dbReference type="Pfam" id="PF06289">
    <property type="entry name" value="FlbD"/>
    <property type="match status" value="1"/>
</dbReference>